<dbReference type="EMBL" id="JAPJZH010000028">
    <property type="protein sequence ID" value="MDA4848713.1"/>
    <property type="molecule type" value="Genomic_DNA"/>
</dbReference>
<dbReference type="Gene3D" id="3.40.190.150">
    <property type="entry name" value="Bordetella uptake gene, domain 1"/>
    <property type="match status" value="1"/>
</dbReference>
<protein>
    <submittedName>
        <fullName evidence="3">Tripartite tricarboxylate transporter substrate binding protein</fullName>
    </submittedName>
</protein>
<organism evidence="3 4">
    <name type="scientific">Hoeflea poritis</name>
    <dbReference type="NCBI Taxonomy" id="2993659"/>
    <lineage>
        <taxon>Bacteria</taxon>
        <taxon>Pseudomonadati</taxon>
        <taxon>Pseudomonadota</taxon>
        <taxon>Alphaproteobacteria</taxon>
        <taxon>Hyphomicrobiales</taxon>
        <taxon>Rhizobiaceae</taxon>
        <taxon>Hoeflea</taxon>
    </lineage>
</organism>
<comment type="similarity">
    <text evidence="1">Belongs to the UPF0065 (bug) family.</text>
</comment>
<dbReference type="InterPro" id="IPR005064">
    <property type="entry name" value="BUG"/>
</dbReference>
<evidence type="ECO:0000256" key="1">
    <source>
        <dbReference type="ARBA" id="ARBA00006987"/>
    </source>
</evidence>
<reference evidence="3" key="1">
    <citation type="submission" date="2022-11" db="EMBL/GenBank/DDBJ databases">
        <title>Hoeflea poritis sp. nov., isolated from scleractinian coral Porites lutea.</title>
        <authorList>
            <person name="Zhang G."/>
            <person name="Wei Q."/>
            <person name="Cai L."/>
        </authorList>
    </citation>
    <scope>NUCLEOTIDE SEQUENCE</scope>
    <source>
        <strain evidence="3">E7-10</strain>
    </source>
</reference>
<accession>A0ABT4VVJ4</accession>
<dbReference type="Pfam" id="PF03401">
    <property type="entry name" value="TctC"/>
    <property type="match status" value="1"/>
</dbReference>
<dbReference type="CDD" id="cd07012">
    <property type="entry name" value="PBP2_Bug_TTT"/>
    <property type="match status" value="1"/>
</dbReference>
<dbReference type="PANTHER" id="PTHR42928">
    <property type="entry name" value="TRICARBOXYLATE-BINDING PROTEIN"/>
    <property type="match status" value="1"/>
</dbReference>
<keyword evidence="4" id="KW-1185">Reference proteome</keyword>
<keyword evidence="2" id="KW-0732">Signal</keyword>
<evidence type="ECO:0000256" key="2">
    <source>
        <dbReference type="SAM" id="SignalP"/>
    </source>
</evidence>
<dbReference type="Gene3D" id="3.40.190.10">
    <property type="entry name" value="Periplasmic binding protein-like II"/>
    <property type="match status" value="1"/>
</dbReference>
<comment type="caution">
    <text evidence="3">The sequence shown here is derived from an EMBL/GenBank/DDBJ whole genome shotgun (WGS) entry which is preliminary data.</text>
</comment>
<gene>
    <name evidence="3" type="ORF">OOZ53_25380</name>
</gene>
<dbReference type="PIRSF" id="PIRSF017082">
    <property type="entry name" value="YflP"/>
    <property type="match status" value="1"/>
</dbReference>
<evidence type="ECO:0000313" key="4">
    <source>
        <dbReference type="Proteomes" id="UP001148313"/>
    </source>
</evidence>
<dbReference type="InterPro" id="IPR042100">
    <property type="entry name" value="Bug_dom1"/>
</dbReference>
<feature type="chain" id="PRO_5046429874" evidence="2">
    <location>
        <begin position="25"/>
        <end position="331"/>
    </location>
</feature>
<evidence type="ECO:0000313" key="3">
    <source>
        <dbReference type="EMBL" id="MDA4848713.1"/>
    </source>
</evidence>
<dbReference type="PANTHER" id="PTHR42928:SF5">
    <property type="entry name" value="BLR1237 PROTEIN"/>
    <property type="match status" value="1"/>
</dbReference>
<dbReference type="Proteomes" id="UP001148313">
    <property type="component" value="Unassembled WGS sequence"/>
</dbReference>
<name>A0ABT4VVJ4_9HYPH</name>
<proteinExistence type="inferred from homology"/>
<sequence>MKFLIKPLALGLAAALTMTISAAAQEYPSKPITVVFPNKAGGSYHTFALSFLELLKDKIPQSIGVQAMPGAGTSAGTRHVISQPADGYTLLYIHNAILMTSKFGMLDIGGTDWDAFAGAIEPLAQTHDATNVLYTRADAPYSTAAELADYARANPGKVNAAVSTGTASHLMMGGLADSLGAEINFVHTGGGGAGFRQALLSGDIDITNLDPGGAIKELVEKGLVKPLSVNADTRHPKAPDITSLAEQGIEPPVVMKLQGYFWIHPDTPEEIKQYWRDVLRETLTDPANVAELQSRLGITMAYEDGNALTELVKERYNATAAAIDKFGIKVN</sequence>
<dbReference type="RefSeq" id="WP_271092587.1">
    <property type="nucleotide sequence ID" value="NZ_JAPJZH010000028.1"/>
</dbReference>
<dbReference type="SUPFAM" id="SSF53850">
    <property type="entry name" value="Periplasmic binding protein-like II"/>
    <property type="match status" value="1"/>
</dbReference>
<feature type="signal peptide" evidence="2">
    <location>
        <begin position="1"/>
        <end position="24"/>
    </location>
</feature>